<reference evidence="2" key="1">
    <citation type="submission" date="2018-09" db="EMBL/GenBank/DDBJ databases">
        <authorList>
            <person name="Livingstone P.G."/>
            <person name="Whitworth D.E."/>
        </authorList>
    </citation>
    <scope>NUCLEOTIDE SEQUENCE [LARGE SCALE GENOMIC DNA]</scope>
    <source>
        <strain evidence="2">CA054A</strain>
    </source>
</reference>
<dbReference type="CDD" id="cd07067">
    <property type="entry name" value="HP_PGM_like"/>
    <property type="match status" value="1"/>
</dbReference>
<comment type="caution">
    <text evidence="1">The sequence shown here is derived from an EMBL/GenBank/DDBJ whole genome shotgun (WGS) entry which is preliminary data.</text>
</comment>
<keyword evidence="2" id="KW-1185">Reference proteome</keyword>
<evidence type="ECO:0000313" key="1">
    <source>
        <dbReference type="EMBL" id="RKG90644.1"/>
    </source>
</evidence>
<dbReference type="Pfam" id="PF00300">
    <property type="entry name" value="His_Phos_1"/>
    <property type="match status" value="1"/>
</dbReference>
<dbReference type="OrthoDB" id="194934at2"/>
<dbReference type="AlphaFoldDB" id="A0A3A8JEH8"/>
<dbReference type="EMBL" id="RAVZ01000053">
    <property type="protein sequence ID" value="RKG90644.1"/>
    <property type="molecule type" value="Genomic_DNA"/>
</dbReference>
<proteinExistence type="predicted"/>
<name>A0A3A8JEH8_9BACT</name>
<dbReference type="Gene3D" id="3.40.50.1240">
    <property type="entry name" value="Phosphoglycerate mutase-like"/>
    <property type="match status" value="1"/>
</dbReference>
<gene>
    <name evidence="1" type="ORF">D7V88_10805</name>
</gene>
<dbReference type="SUPFAM" id="SSF53254">
    <property type="entry name" value="Phosphoglycerate mutase-like"/>
    <property type="match status" value="1"/>
</dbReference>
<organism evidence="1 2">
    <name type="scientific">Corallococcus terminator</name>
    <dbReference type="NCBI Taxonomy" id="2316733"/>
    <lineage>
        <taxon>Bacteria</taxon>
        <taxon>Pseudomonadati</taxon>
        <taxon>Myxococcota</taxon>
        <taxon>Myxococcia</taxon>
        <taxon>Myxococcales</taxon>
        <taxon>Cystobacterineae</taxon>
        <taxon>Myxococcaceae</taxon>
        <taxon>Corallococcus</taxon>
    </lineage>
</organism>
<dbReference type="InterPro" id="IPR013078">
    <property type="entry name" value="His_Pase_superF_clade-1"/>
</dbReference>
<dbReference type="Proteomes" id="UP000268094">
    <property type="component" value="Unassembled WGS sequence"/>
</dbReference>
<dbReference type="SMART" id="SM00855">
    <property type="entry name" value="PGAM"/>
    <property type="match status" value="1"/>
</dbReference>
<accession>A0A3A8JEH8</accession>
<evidence type="ECO:0000313" key="2">
    <source>
        <dbReference type="Proteomes" id="UP000268094"/>
    </source>
</evidence>
<dbReference type="RefSeq" id="WP_120540540.1">
    <property type="nucleotide sequence ID" value="NZ_RAVZ01000053.1"/>
</dbReference>
<dbReference type="InterPro" id="IPR029033">
    <property type="entry name" value="His_PPase_superfam"/>
</dbReference>
<sequence>MADHDLPLLLVRHAVAEDSHVLGDEARALTPKGRDAFRQHARKLARRTPLMGILTSPLVRAVQTAELLAEALCLSHVEVHPALVPMKGAARHILKLAREVGPGWALVGHNPSLERAAELALGQDLPDKLRKGCAVALRPEGRKFSLQWMAAPGRPLWRP</sequence>
<protein>
    <submittedName>
        <fullName evidence="1">Histidine phosphatase</fullName>
    </submittedName>
</protein>